<reference evidence="6 7" key="1">
    <citation type="submission" date="2024-09" db="EMBL/GenBank/DDBJ databases">
        <authorList>
            <person name="Sun Q."/>
            <person name="Mori K."/>
        </authorList>
    </citation>
    <scope>NUCLEOTIDE SEQUENCE [LARGE SCALE GENOMIC DNA]</scope>
    <source>
        <strain evidence="6 7">CECT 9424</strain>
    </source>
</reference>
<dbReference type="EMBL" id="JBHMEC010000035">
    <property type="protein sequence ID" value="MFB9151611.1"/>
    <property type="molecule type" value="Genomic_DNA"/>
</dbReference>
<accession>A0ABV5I4I8</accession>
<keyword evidence="3" id="KW-0808">Transferase</keyword>
<dbReference type="InterPro" id="IPR005477">
    <property type="entry name" value="Dxylulose-5-P_synthase"/>
</dbReference>
<name>A0ABV5I4I8_9RHOB</name>
<gene>
    <name evidence="6" type="ORF">ACFFU4_17795</name>
</gene>
<dbReference type="InterPro" id="IPR033248">
    <property type="entry name" value="Transketolase_C"/>
</dbReference>
<evidence type="ECO:0000259" key="5">
    <source>
        <dbReference type="Pfam" id="PF02780"/>
    </source>
</evidence>
<evidence type="ECO:0000256" key="4">
    <source>
        <dbReference type="ARBA" id="ARBA00023052"/>
    </source>
</evidence>
<evidence type="ECO:0000256" key="3">
    <source>
        <dbReference type="ARBA" id="ARBA00022679"/>
    </source>
</evidence>
<dbReference type="RefSeq" id="WP_377071238.1">
    <property type="nucleotide sequence ID" value="NZ_JBHMEC010000035.1"/>
</dbReference>
<feature type="domain" description="Transketolase C-terminal" evidence="5">
    <location>
        <begin position="23"/>
        <end position="116"/>
    </location>
</feature>
<dbReference type="PANTHER" id="PTHR43322:SF5">
    <property type="entry name" value="1-DEOXY-D-XYLULOSE-5-PHOSPHATE SYNTHASE, CHLOROPLASTIC"/>
    <property type="match status" value="1"/>
</dbReference>
<dbReference type="InterPro" id="IPR009014">
    <property type="entry name" value="Transketo_C/PFOR_II"/>
</dbReference>
<keyword evidence="4" id="KW-0786">Thiamine pyrophosphate</keyword>
<evidence type="ECO:0000256" key="2">
    <source>
        <dbReference type="ARBA" id="ARBA00011738"/>
    </source>
</evidence>
<organism evidence="6 7">
    <name type="scientific">Roseovarius ramblicola</name>
    <dbReference type="NCBI Taxonomy" id="2022336"/>
    <lineage>
        <taxon>Bacteria</taxon>
        <taxon>Pseudomonadati</taxon>
        <taxon>Pseudomonadota</taxon>
        <taxon>Alphaproteobacteria</taxon>
        <taxon>Rhodobacterales</taxon>
        <taxon>Roseobacteraceae</taxon>
        <taxon>Roseovarius</taxon>
    </lineage>
</organism>
<dbReference type="Gene3D" id="3.40.50.920">
    <property type="match status" value="1"/>
</dbReference>
<evidence type="ECO:0000313" key="7">
    <source>
        <dbReference type="Proteomes" id="UP001589670"/>
    </source>
</evidence>
<dbReference type="Pfam" id="PF02780">
    <property type="entry name" value="Transketolase_C"/>
    <property type="match status" value="1"/>
</dbReference>
<comment type="subunit">
    <text evidence="2">Homodimer.</text>
</comment>
<sequence>MALGAPPLAWFCAATWPVLSPPLTREGISASLADARFAMSLDTDLLMRLVDGHRALVTVEQGAKGRFGSIVKHELARRGAFDTGLILRNICLPGRFIEQATPEEMYEDAGMTDADIAARVRDALKPQSRRVVPLRRV</sequence>
<comment type="caution">
    <text evidence="6">The sequence shown here is derived from an EMBL/GenBank/DDBJ whole genome shotgun (WGS) entry which is preliminary data.</text>
</comment>
<dbReference type="Proteomes" id="UP001589670">
    <property type="component" value="Unassembled WGS sequence"/>
</dbReference>
<dbReference type="PANTHER" id="PTHR43322">
    <property type="entry name" value="1-D-DEOXYXYLULOSE 5-PHOSPHATE SYNTHASE-RELATED"/>
    <property type="match status" value="1"/>
</dbReference>
<proteinExistence type="predicted"/>
<evidence type="ECO:0000313" key="6">
    <source>
        <dbReference type="EMBL" id="MFB9151611.1"/>
    </source>
</evidence>
<keyword evidence="7" id="KW-1185">Reference proteome</keyword>
<comment type="cofactor">
    <cofactor evidence="1">
        <name>Mg(2+)</name>
        <dbReference type="ChEBI" id="CHEBI:18420"/>
    </cofactor>
</comment>
<evidence type="ECO:0000256" key="1">
    <source>
        <dbReference type="ARBA" id="ARBA00001946"/>
    </source>
</evidence>
<protein>
    <submittedName>
        <fullName evidence="6">Transketolase C-terminal domain-containing protein</fullName>
    </submittedName>
</protein>
<dbReference type="SUPFAM" id="SSF52922">
    <property type="entry name" value="TK C-terminal domain-like"/>
    <property type="match status" value="1"/>
</dbReference>